<evidence type="ECO:0000256" key="4">
    <source>
        <dbReference type="ARBA" id="ARBA00022989"/>
    </source>
</evidence>
<dbReference type="InterPro" id="IPR010033">
    <property type="entry name" value="HAD_SF_ppase_IIIC"/>
</dbReference>
<evidence type="ECO:0000256" key="2">
    <source>
        <dbReference type="ARBA" id="ARBA00009160"/>
    </source>
</evidence>
<dbReference type="PANTHER" id="PTHR21346">
    <property type="entry name" value="FUN14 DOMAIN CONTAINING"/>
    <property type="match status" value="1"/>
</dbReference>
<dbReference type="InterPro" id="IPR023214">
    <property type="entry name" value="HAD_sf"/>
</dbReference>
<evidence type="ECO:0000256" key="3">
    <source>
        <dbReference type="ARBA" id="ARBA00022692"/>
    </source>
</evidence>
<dbReference type="InterPro" id="IPR010037">
    <property type="entry name" value="FkbH_domain"/>
</dbReference>
<dbReference type="EMBL" id="CAXAMM010039158">
    <property type="protein sequence ID" value="CAK9084349.1"/>
    <property type="molecule type" value="Genomic_DNA"/>
</dbReference>
<organism evidence="6 7">
    <name type="scientific">Durusdinium trenchii</name>
    <dbReference type="NCBI Taxonomy" id="1381693"/>
    <lineage>
        <taxon>Eukaryota</taxon>
        <taxon>Sar</taxon>
        <taxon>Alveolata</taxon>
        <taxon>Dinophyceae</taxon>
        <taxon>Suessiales</taxon>
        <taxon>Symbiodiniaceae</taxon>
        <taxon>Durusdinium</taxon>
    </lineage>
</organism>
<dbReference type="Proteomes" id="UP001642464">
    <property type="component" value="Unassembled WGS sequence"/>
</dbReference>
<comment type="similarity">
    <text evidence="2">Belongs to the FUN14 family.</text>
</comment>
<evidence type="ECO:0000313" key="6">
    <source>
        <dbReference type="EMBL" id="CAK9084349.1"/>
    </source>
</evidence>
<dbReference type="InterPro" id="IPR036412">
    <property type="entry name" value="HAD-like_sf"/>
</dbReference>
<keyword evidence="4" id="KW-1133">Transmembrane helix</keyword>
<protein>
    <submittedName>
        <fullName evidence="6">FUN14 domain-containing protein 1B</fullName>
    </submittedName>
</protein>
<dbReference type="PANTHER" id="PTHR21346:SF0">
    <property type="entry name" value="RE45833P"/>
    <property type="match status" value="1"/>
</dbReference>
<dbReference type="NCBIfam" id="TIGR01686">
    <property type="entry name" value="FkbH"/>
    <property type="match status" value="1"/>
</dbReference>
<sequence>MAFTANDASFIPIWLGNLPHDPDQLKEAEKELAVAIAKVSVDLGVLDICPKDVCFRFHTKGSSSSGVGLGFGFAWVPRPVAQNLVQVGQLEYSDGNGSERFASVRESRGHPSRPASAKEEIAVAVVGTFASLEVQLAELISQWQTVFDEANVHLNFRFSEKNGTSEICKLLQGKRHFLRRVPIGVVLWQPQDLCRACLSSANPAKEVFDVINAAKSACSAGHVLMFLQIKECRSCDERQASDILKEGLQNINLCEFINWPALVELYPCATSEPLAAACALIIRHRTAALLSNRLKVFVADCDHTLWEGVVAEDGVQGVKLAAPHVGLQRRLAALQKAGRLICIASRNASATEVLQVFVDRKKECPLQLEQIVAYEVHPGPKPQSLQRLSTLLSLTLDSFVFLDDNCFEVEDVRQSLPDVITVHIPADHAEFDRLVQHCWLLDAFQGTPTKEDQDRTELYRQNAARRAERERHRSLTDFLDSLEVEVVIHEPNQNDAYRYVSRLCQLCAKTNQFNTTQLRLSELEISMWCNNELRSVFAAQVKDKFGDYGLVAGVFCSLEEDSVVVDCLAMSCRVLHRGVELQLLRKVAQLALARDKAKVTVKFRPSSKNALARGFLARLFCWLEGHVWQSPDISSQISWECGEQVFAFPALELSQLSSCALEGFSDASVSDWRREAIDRELHVSSWTNVVDAEDWMLVPTHPQHVTSWSALLKKICDIGPDIPLSSGRNPGKDRRHRLTCAPKHMILRLAARSGARWAAVTSTVALHRPDAPARCDGLPFKLPTSVEELVPFGQTVSVGGLMGVCSGFALKKVGKLAAGLFGGLFCLQQALAYQGYVTVNWSKVE</sequence>
<gene>
    <name evidence="6" type="ORF">SCF082_LOCUS40017</name>
</gene>
<dbReference type="SUPFAM" id="SSF56784">
    <property type="entry name" value="HAD-like"/>
    <property type="match status" value="1"/>
</dbReference>
<comment type="subcellular location">
    <subcellularLocation>
        <location evidence="1">Membrane</location>
    </subcellularLocation>
</comment>
<reference evidence="6 7" key="1">
    <citation type="submission" date="2024-02" db="EMBL/GenBank/DDBJ databases">
        <authorList>
            <person name="Chen Y."/>
            <person name="Shah S."/>
            <person name="Dougan E. K."/>
            <person name="Thang M."/>
            <person name="Chan C."/>
        </authorList>
    </citation>
    <scope>NUCLEOTIDE SEQUENCE [LARGE SCALE GENOMIC DNA]</scope>
</reference>
<keyword evidence="7" id="KW-1185">Reference proteome</keyword>
<accession>A0ABP0Q8W7</accession>
<dbReference type="Gene3D" id="3.40.50.1000">
    <property type="entry name" value="HAD superfamily/HAD-like"/>
    <property type="match status" value="1"/>
</dbReference>
<dbReference type="NCBIfam" id="TIGR01681">
    <property type="entry name" value="HAD-SF-IIIC"/>
    <property type="match status" value="1"/>
</dbReference>
<keyword evidence="3" id="KW-0812">Transmembrane</keyword>
<keyword evidence="5" id="KW-0472">Membrane</keyword>
<proteinExistence type="inferred from homology"/>
<dbReference type="InterPro" id="IPR007014">
    <property type="entry name" value="FUN14"/>
</dbReference>
<dbReference type="Pfam" id="PF04930">
    <property type="entry name" value="FUN14"/>
    <property type="match status" value="1"/>
</dbReference>
<evidence type="ECO:0000256" key="1">
    <source>
        <dbReference type="ARBA" id="ARBA00004370"/>
    </source>
</evidence>
<evidence type="ECO:0000256" key="5">
    <source>
        <dbReference type="ARBA" id="ARBA00023136"/>
    </source>
</evidence>
<name>A0ABP0Q8W7_9DINO</name>
<comment type="caution">
    <text evidence="6">The sequence shown here is derived from an EMBL/GenBank/DDBJ whole genome shotgun (WGS) entry which is preliminary data.</text>
</comment>
<evidence type="ECO:0000313" key="7">
    <source>
        <dbReference type="Proteomes" id="UP001642464"/>
    </source>
</evidence>